<feature type="transmembrane region" description="Helical" evidence="1">
    <location>
        <begin position="159"/>
        <end position="179"/>
    </location>
</feature>
<feature type="transmembrane region" description="Helical" evidence="1">
    <location>
        <begin position="185"/>
        <end position="205"/>
    </location>
</feature>
<dbReference type="RefSeq" id="WP_343771879.1">
    <property type="nucleotide sequence ID" value="NZ_BAAADV010000001.1"/>
</dbReference>
<reference evidence="2 3" key="1">
    <citation type="journal article" date="2019" name="Int. J. Syst. Evol. Microbiol.">
        <title>The Global Catalogue of Microorganisms (GCM) 10K type strain sequencing project: providing services to taxonomists for standard genome sequencing and annotation.</title>
        <authorList>
            <consortium name="The Broad Institute Genomics Platform"/>
            <consortium name="The Broad Institute Genome Sequencing Center for Infectious Disease"/>
            <person name="Wu L."/>
            <person name="Ma J."/>
        </authorList>
    </citation>
    <scope>NUCLEOTIDE SEQUENCE [LARGE SCALE GENOMIC DNA]</scope>
    <source>
        <strain evidence="2 3">JCM 16328</strain>
    </source>
</reference>
<proteinExistence type="predicted"/>
<keyword evidence="1" id="KW-0472">Membrane</keyword>
<keyword evidence="1" id="KW-0812">Transmembrane</keyword>
<protein>
    <recommendedName>
        <fullName evidence="4">DUF4013 domain-containing protein</fullName>
    </recommendedName>
</protein>
<dbReference type="EMBL" id="BAAADV010000001">
    <property type="protein sequence ID" value="GAA0660940.1"/>
    <property type="molecule type" value="Genomic_DNA"/>
</dbReference>
<evidence type="ECO:0000256" key="1">
    <source>
        <dbReference type="SAM" id="Phobius"/>
    </source>
</evidence>
<keyword evidence="1" id="KW-1133">Transmembrane helix</keyword>
<feature type="transmembrane region" description="Helical" evidence="1">
    <location>
        <begin position="103"/>
        <end position="126"/>
    </location>
</feature>
<gene>
    <name evidence="2" type="ORF">GCM10009020_01280</name>
</gene>
<evidence type="ECO:0000313" key="2">
    <source>
        <dbReference type="EMBL" id="GAA0660940.1"/>
    </source>
</evidence>
<accession>A0AAV3T4P3</accession>
<feature type="transmembrane region" description="Helical" evidence="1">
    <location>
        <begin position="74"/>
        <end position="97"/>
    </location>
</feature>
<keyword evidence="3" id="KW-1185">Reference proteome</keyword>
<sequence length="230" mass="23314">MISEAIDYPRSNEGSVRTLLIGGLLALTSVLIVPAIVLIGYFMRVLRSVARGDERAPAFENWEGLLREGVRGSVVALAYALVSAVGAVVFVGGALALTGDATAVGVALLVIGGLLWVALSLAAAYVTPAALANVAESGRIGAGFDVATLSPVLFSESYATAWLVAAGFVLAGGVVSGIFAGIPAVGAVVAAFVGFYAGVAAYYAIGRAWGDREEVDVAEIDPETVSRPAA</sequence>
<comment type="caution">
    <text evidence="2">The sequence shown here is derived from an EMBL/GenBank/DDBJ whole genome shotgun (WGS) entry which is preliminary data.</text>
</comment>
<feature type="transmembrane region" description="Helical" evidence="1">
    <location>
        <begin position="20"/>
        <end position="42"/>
    </location>
</feature>
<organism evidence="2 3">
    <name type="scientific">Natronoarchaeum mannanilyticum</name>
    <dbReference type="NCBI Taxonomy" id="926360"/>
    <lineage>
        <taxon>Archaea</taxon>
        <taxon>Methanobacteriati</taxon>
        <taxon>Methanobacteriota</taxon>
        <taxon>Stenosarchaea group</taxon>
        <taxon>Halobacteria</taxon>
        <taxon>Halobacteriales</taxon>
        <taxon>Natronoarchaeaceae</taxon>
    </lineage>
</organism>
<dbReference type="Proteomes" id="UP001500420">
    <property type="component" value="Unassembled WGS sequence"/>
</dbReference>
<dbReference type="Pfam" id="PF13197">
    <property type="entry name" value="DUF4013"/>
    <property type="match status" value="1"/>
</dbReference>
<name>A0AAV3T4P3_9EURY</name>
<evidence type="ECO:0008006" key="4">
    <source>
        <dbReference type="Google" id="ProtNLM"/>
    </source>
</evidence>
<evidence type="ECO:0000313" key="3">
    <source>
        <dbReference type="Proteomes" id="UP001500420"/>
    </source>
</evidence>
<dbReference type="InterPro" id="IPR025098">
    <property type="entry name" value="DUF4013"/>
</dbReference>
<dbReference type="AlphaFoldDB" id="A0AAV3T4P3"/>